<evidence type="ECO:0000313" key="8">
    <source>
        <dbReference type="EMBL" id="CAH9116330.1"/>
    </source>
</evidence>
<dbReference type="Proteomes" id="UP001152484">
    <property type="component" value="Unassembled WGS sequence"/>
</dbReference>
<dbReference type="OrthoDB" id="1305647at2759"/>
<dbReference type="GO" id="GO:0008270">
    <property type="term" value="F:zinc ion binding"/>
    <property type="evidence" value="ECO:0007669"/>
    <property type="project" value="UniProtKB-KW"/>
</dbReference>
<comment type="similarity">
    <text evidence="1">Belongs to the replication factor A protein 1 family.</text>
</comment>
<dbReference type="CDD" id="cd04476">
    <property type="entry name" value="RPA1_DBD_C"/>
    <property type="match status" value="1"/>
</dbReference>
<evidence type="ECO:0000313" key="9">
    <source>
        <dbReference type="Proteomes" id="UP001152484"/>
    </source>
</evidence>
<keyword evidence="3" id="KW-0863">Zinc-finger</keyword>
<evidence type="ECO:0000259" key="6">
    <source>
        <dbReference type="Pfam" id="PF02721"/>
    </source>
</evidence>
<gene>
    <name evidence="8" type="ORF">CEURO_LOCUS21106</name>
</gene>
<dbReference type="SUPFAM" id="SSF50249">
    <property type="entry name" value="Nucleic acid-binding proteins"/>
    <property type="match status" value="2"/>
</dbReference>
<dbReference type="Pfam" id="PF08646">
    <property type="entry name" value="Rep_fac-A_C"/>
    <property type="match status" value="1"/>
</dbReference>
<evidence type="ECO:0000256" key="4">
    <source>
        <dbReference type="ARBA" id="ARBA00022833"/>
    </source>
</evidence>
<protein>
    <recommendedName>
        <fullName evidence="10">Replication factor A C-terminal domain-containing protein</fullName>
    </recommendedName>
</protein>
<dbReference type="PANTHER" id="PTHR47165:SF4">
    <property type="entry name" value="OS03G0429900 PROTEIN"/>
    <property type="match status" value="1"/>
</dbReference>
<accession>A0A9P0ZW15</accession>
<evidence type="ECO:0008006" key="10">
    <source>
        <dbReference type="Google" id="ProtNLM"/>
    </source>
</evidence>
<keyword evidence="2" id="KW-0479">Metal-binding</keyword>
<feature type="domain" description="Replication factor A C-terminal" evidence="7">
    <location>
        <begin position="192"/>
        <end position="310"/>
    </location>
</feature>
<dbReference type="InterPro" id="IPR013955">
    <property type="entry name" value="Rep_factor-A_C"/>
</dbReference>
<dbReference type="AlphaFoldDB" id="A0A9P0ZW15"/>
<evidence type="ECO:0000256" key="5">
    <source>
        <dbReference type="ARBA" id="ARBA00023125"/>
    </source>
</evidence>
<dbReference type="InterPro" id="IPR003871">
    <property type="entry name" value="RFA1B/D_OB_1st"/>
</dbReference>
<dbReference type="InterPro" id="IPR047192">
    <property type="entry name" value="Euk_RPA1_DBD_C"/>
</dbReference>
<dbReference type="Gene3D" id="2.40.50.140">
    <property type="entry name" value="Nucleic acid-binding proteins"/>
    <property type="match status" value="2"/>
</dbReference>
<keyword evidence="4" id="KW-0862">Zinc</keyword>
<feature type="domain" description="Replication protein A 70 kDa DNA-binding subunit B/D first OB fold" evidence="6">
    <location>
        <begin position="9"/>
        <end position="102"/>
    </location>
</feature>
<comment type="caution">
    <text evidence="8">The sequence shown here is derived from an EMBL/GenBank/DDBJ whole genome shotgun (WGS) entry which is preliminary data.</text>
</comment>
<dbReference type="CDD" id="cd04480">
    <property type="entry name" value="RPA1_DBD_A_like"/>
    <property type="match status" value="1"/>
</dbReference>
<keyword evidence="9" id="KW-1185">Reference proteome</keyword>
<dbReference type="InterPro" id="IPR012340">
    <property type="entry name" value="NA-bd_OB-fold"/>
</dbReference>
<evidence type="ECO:0000256" key="1">
    <source>
        <dbReference type="ARBA" id="ARBA00005690"/>
    </source>
</evidence>
<sequence length="348" mass="39515">MVGMWSLFREIDQSKTTWAFKARAIHVYREPAHDCFPESLEIVFHDEEGSKMHAHIPDQYINTFIGIFKEGRVFAVKNIMVEENYMFFKTTTSAYRLCFFNKSAAFEIKGVPFLSRTFSLVSFASLQALDTIDEQYRIVQGLSFTITSDNSNDGDIVSGQQELLTIEELNKLQEDGEHWVYGETVAVDNFKDWSYVSCIGCNRKVSPNGDSFWCAACSSNDAVLRYKVNVRVVDGTSHASFLLWDREVSCLLGKSATSLKEQITRRNFGPHHFPSEINSLIDIKALFRVQFKRESRNFKGNQTFSVMKMNTDPKVLALYSAKINGTEEEDEFSRLASQCSGSEKAGSS</sequence>
<dbReference type="EMBL" id="CAMAPE010000070">
    <property type="protein sequence ID" value="CAH9116330.1"/>
    <property type="molecule type" value="Genomic_DNA"/>
</dbReference>
<evidence type="ECO:0000259" key="7">
    <source>
        <dbReference type="Pfam" id="PF08646"/>
    </source>
</evidence>
<evidence type="ECO:0000256" key="2">
    <source>
        <dbReference type="ARBA" id="ARBA00022723"/>
    </source>
</evidence>
<reference evidence="8" key="1">
    <citation type="submission" date="2022-07" db="EMBL/GenBank/DDBJ databases">
        <authorList>
            <person name="Macas J."/>
            <person name="Novak P."/>
            <person name="Neumann P."/>
        </authorList>
    </citation>
    <scope>NUCLEOTIDE SEQUENCE</scope>
</reference>
<name>A0A9P0ZW15_CUSEU</name>
<dbReference type="GO" id="GO:0003677">
    <property type="term" value="F:DNA binding"/>
    <property type="evidence" value="ECO:0007669"/>
    <property type="project" value="UniProtKB-KW"/>
</dbReference>
<keyword evidence="5" id="KW-0238">DNA-binding</keyword>
<organism evidence="8 9">
    <name type="scientific">Cuscuta europaea</name>
    <name type="common">European dodder</name>
    <dbReference type="NCBI Taxonomy" id="41803"/>
    <lineage>
        <taxon>Eukaryota</taxon>
        <taxon>Viridiplantae</taxon>
        <taxon>Streptophyta</taxon>
        <taxon>Embryophyta</taxon>
        <taxon>Tracheophyta</taxon>
        <taxon>Spermatophyta</taxon>
        <taxon>Magnoliopsida</taxon>
        <taxon>eudicotyledons</taxon>
        <taxon>Gunneridae</taxon>
        <taxon>Pentapetalae</taxon>
        <taxon>asterids</taxon>
        <taxon>lamiids</taxon>
        <taxon>Solanales</taxon>
        <taxon>Convolvulaceae</taxon>
        <taxon>Cuscuteae</taxon>
        <taxon>Cuscuta</taxon>
        <taxon>Cuscuta subgen. Cuscuta</taxon>
    </lineage>
</organism>
<evidence type="ECO:0000256" key="3">
    <source>
        <dbReference type="ARBA" id="ARBA00022771"/>
    </source>
</evidence>
<dbReference type="PANTHER" id="PTHR47165">
    <property type="entry name" value="OS03G0429900 PROTEIN"/>
    <property type="match status" value="1"/>
</dbReference>
<proteinExistence type="inferred from homology"/>
<dbReference type="Pfam" id="PF02721">
    <property type="entry name" value="DUF223"/>
    <property type="match status" value="1"/>
</dbReference>